<organism evidence="1">
    <name type="scientific">Oryza sativa subsp. japonica</name>
    <name type="common">Rice</name>
    <dbReference type="NCBI Taxonomy" id="39947"/>
    <lineage>
        <taxon>Eukaryota</taxon>
        <taxon>Viridiplantae</taxon>
        <taxon>Streptophyta</taxon>
        <taxon>Embryophyta</taxon>
        <taxon>Tracheophyta</taxon>
        <taxon>Spermatophyta</taxon>
        <taxon>Magnoliopsida</taxon>
        <taxon>Liliopsida</taxon>
        <taxon>Poales</taxon>
        <taxon>Poaceae</taxon>
        <taxon>BOP clade</taxon>
        <taxon>Oryzoideae</taxon>
        <taxon>Oryzeae</taxon>
        <taxon>Oryzinae</taxon>
        <taxon>Oryza</taxon>
        <taxon>Oryza sativa</taxon>
    </lineage>
</organism>
<name>Q5VR69_ORYSJ</name>
<proteinExistence type="predicted"/>
<sequence length="155" mass="16547">MEMVEGFSDRFRPFSSLALSVQPTPPLGVPEAAGLWAPTRPLSFLPAIAAARLPAMSGGLPGFHNAPVSRAVVVAAALFSVAFGFRGRFLDLGLSYEASLPAPTRKWEPHGQILRCDAVLTADEVTLTIPSNAECLWKAADLEADHLVVCFFINA</sequence>
<dbReference type="EMBL" id="AP003073">
    <property type="protein sequence ID" value="BAD68056.1"/>
    <property type="molecule type" value="Genomic_DNA"/>
</dbReference>
<gene>
    <name evidence="1" type="primary">P0702B09.1</name>
</gene>
<evidence type="ECO:0000313" key="1">
    <source>
        <dbReference type="EMBL" id="BAD68056.1"/>
    </source>
</evidence>
<protein>
    <submittedName>
        <fullName evidence="1">Uncharacterized protein P0702B09.1</fullName>
    </submittedName>
</protein>
<dbReference type="Proteomes" id="UP000817658">
    <property type="component" value="Chromosome 1"/>
</dbReference>
<reference evidence="1" key="1">
    <citation type="journal article" date="2002" name="Nature">
        <title>The genome sequence and structure of rice chromosome 1.</title>
        <authorList>
            <person name="Sasaki T."/>
            <person name="Matsumoto T."/>
            <person name="Yamamoto K."/>
            <person name="Sakata K."/>
            <person name="Baba T."/>
            <person name="Katayose Y."/>
            <person name="Wu J."/>
            <person name="Niimura Y."/>
            <person name="Cheng Z."/>
            <person name="Nagamura Y."/>
            <person name="Antonio B.A."/>
            <person name="Kanamori H."/>
            <person name="Hosokawa S."/>
            <person name="Masukawa M."/>
            <person name="Arikawa K."/>
            <person name="Chiden Y."/>
            <person name="Hayashi M."/>
            <person name="Okamoto M."/>
            <person name="Ando T."/>
            <person name="Aoki H."/>
            <person name="Arita K."/>
            <person name="Hamada M."/>
            <person name="Harada C."/>
            <person name="Hijishita S."/>
            <person name="Honda M."/>
            <person name="Ichikawa Y."/>
            <person name="Idonuma A."/>
            <person name="Iijima M."/>
            <person name="Ikeda M."/>
            <person name="Ikeno M."/>
            <person name="Itoh S."/>
            <person name="Itoh T."/>
            <person name="Itoh Y."/>
            <person name="Itoh Y."/>
            <person name="Iwabuchi A."/>
            <person name="Kamiya K."/>
            <person name="Karasawa W."/>
            <person name="Katagiri S."/>
            <person name="Kikuta A."/>
            <person name="Kobayashi N."/>
            <person name="Kono I."/>
            <person name="Machita K."/>
            <person name="Maehara T."/>
            <person name="Mizuno H."/>
            <person name="Mizubayashi T."/>
            <person name="Mukai Y."/>
            <person name="Nagasaki H."/>
            <person name="Nakashima M."/>
            <person name="Nakama Y."/>
            <person name="Nakamichi Y."/>
            <person name="Nakamura M."/>
            <person name="Namiki N."/>
            <person name="Negishi M."/>
            <person name="Ohta I."/>
            <person name="Ono N."/>
            <person name="Saji S."/>
            <person name="Sakai K."/>
            <person name="Shibata M."/>
            <person name="Shimokawa T."/>
            <person name="Shomura A."/>
            <person name="Song J."/>
            <person name="Takazaki Y."/>
            <person name="Terasawa K."/>
            <person name="Tsuji K."/>
            <person name="Waki K."/>
            <person name="Yamagata H."/>
            <person name="Yamane H."/>
            <person name="Yoshiki S."/>
            <person name="Yoshihara R."/>
            <person name="Yukawa K."/>
            <person name="Zhong H."/>
            <person name="Iwama H."/>
            <person name="Endo T."/>
            <person name="Ito H."/>
            <person name="Hahn J.H."/>
            <person name="Kim H.I."/>
            <person name="Eun M.Y."/>
            <person name="Yano M."/>
            <person name="Jiang J."/>
            <person name="Gojobori T."/>
        </authorList>
    </citation>
    <scope>NUCLEOTIDE SEQUENCE [LARGE SCALE GENOMIC DNA]</scope>
</reference>
<dbReference type="AlphaFoldDB" id="Q5VR69"/>
<accession>Q5VR69</accession>